<gene>
    <name evidence="1" type="ORF">HannXRQ_Chr11g0336521</name>
</gene>
<dbReference type="Proteomes" id="UP000215914">
    <property type="component" value="Chromosome 11"/>
</dbReference>
<protein>
    <submittedName>
        <fullName evidence="1">Uncharacterized protein</fullName>
    </submittedName>
</protein>
<dbReference type="AlphaFoldDB" id="A0A251T9Z6"/>
<evidence type="ECO:0000313" key="1">
    <source>
        <dbReference type="EMBL" id="OTG07977.1"/>
    </source>
</evidence>
<dbReference type="EMBL" id="CM007900">
    <property type="protein sequence ID" value="OTG07977.1"/>
    <property type="molecule type" value="Genomic_DNA"/>
</dbReference>
<reference evidence="2" key="1">
    <citation type="journal article" date="2017" name="Nature">
        <title>The sunflower genome provides insights into oil metabolism, flowering and Asterid evolution.</title>
        <authorList>
            <person name="Badouin H."/>
            <person name="Gouzy J."/>
            <person name="Grassa C.J."/>
            <person name="Murat F."/>
            <person name="Staton S.E."/>
            <person name="Cottret L."/>
            <person name="Lelandais-Briere C."/>
            <person name="Owens G.L."/>
            <person name="Carrere S."/>
            <person name="Mayjonade B."/>
            <person name="Legrand L."/>
            <person name="Gill N."/>
            <person name="Kane N.C."/>
            <person name="Bowers J.E."/>
            <person name="Hubner S."/>
            <person name="Bellec A."/>
            <person name="Berard A."/>
            <person name="Berges H."/>
            <person name="Blanchet N."/>
            <person name="Boniface M.C."/>
            <person name="Brunel D."/>
            <person name="Catrice O."/>
            <person name="Chaidir N."/>
            <person name="Claudel C."/>
            <person name="Donnadieu C."/>
            <person name="Faraut T."/>
            <person name="Fievet G."/>
            <person name="Helmstetter N."/>
            <person name="King M."/>
            <person name="Knapp S.J."/>
            <person name="Lai Z."/>
            <person name="Le Paslier M.C."/>
            <person name="Lippi Y."/>
            <person name="Lorenzon L."/>
            <person name="Mandel J.R."/>
            <person name="Marage G."/>
            <person name="Marchand G."/>
            <person name="Marquand E."/>
            <person name="Bret-Mestries E."/>
            <person name="Morien E."/>
            <person name="Nambeesan S."/>
            <person name="Nguyen T."/>
            <person name="Pegot-Espagnet P."/>
            <person name="Pouilly N."/>
            <person name="Raftis F."/>
            <person name="Sallet E."/>
            <person name="Schiex T."/>
            <person name="Thomas J."/>
            <person name="Vandecasteele C."/>
            <person name="Vares D."/>
            <person name="Vear F."/>
            <person name="Vautrin S."/>
            <person name="Crespi M."/>
            <person name="Mangin B."/>
            <person name="Burke J.M."/>
            <person name="Salse J."/>
            <person name="Munos S."/>
            <person name="Vincourt P."/>
            <person name="Rieseberg L.H."/>
            <person name="Langlade N.B."/>
        </authorList>
    </citation>
    <scope>NUCLEOTIDE SEQUENCE [LARGE SCALE GENOMIC DNA]</scope>
    <source>
        <strain evidence="2">cv. SF193</strain>
    </source>
</reference>
<organism evidence="1 2">
    <name type="scientific">Helianthus annuus</name>
    <name type="common">Common sunflower</name>
    <dbReference type="NCBI Taxonomy" id="4232"/>
    <lineage>
        <taxon>Eukaryota</taxon>
        <taxon>Viridiplantae</taxon>
        <taxon>Streptophyta</taxon>
        <taxon>Embryophyta</taxon>
        <taxon>Tracheophyta</taxon>
        <taxon>Spermatophyta</taxon>
        <taxon>Magnoliopsida</taxon>
        <taxon>eudicotyledons</taxon>
        <taxon>Gunneridae</taxon>
        <taxon>Pentapetalae</taxon>
        <taxon>asterids</taxon>
        <taxon>campanulids</taxon>
        <taxon>Asterales</taxon>
        <taxon>Asteraceae</taxon>
        <taxon>Asteroideae</taxon>
        <taxon>Heliantheae alliance</taxon>
        <taxon>Heliantheae</taxon>
        <taxon>Helianthus</taxon>
    </lineage>
</organism>
<keyword evidence="2" id="KW-1185">Reference proteome</keyword>
<sequence>MFFTLILFCRNTKILFNWLPVRRLGFRRAGLPSLSKKICVRFLKDSGCGWKTMTQALLIYLSFFRKNQIHVYSTSIF</sequence>
<accession>A0A251T9Z6</accession>
<dbReference type="InParanoid" id="A0A251T9Z6"/>
<name>A0A251T9Z6_HELAN</name>
<evidence type="ECO:0000313" key="2">
    <source>
        <dbReference type="Proteomes" id="UP000215914"/>
    </source>
</evidence>
<proteinExistence type="predicted"/>